<keyword evidence="2 4" id="KW-0648">Protein biosynthesis</keyword>
<dbReference type="InterPro" id="IPR004369">
    <property type="entry name" value="Prolyl-tRNA_editing_YbaK/EbsC"/>
</dbReference>
<keyword evidence="7" id="KW-1185">Reference proteome</keyword>
<dbReference type="InterPro" id="IPR007214">
    <property type="entry name" value="YbaK/aa-tRNA-synth-assoc-dom"/>
</dbReference>
<dbReference type="EMBL" id="CP009223">
    <property type="protein sequence ID" value="AIM63494.1"/>
    <property type="molecule type" value="Genomic_DNA"/>
</dbReference>
<dbReference type="CDD" id="cd00002">
    <property type="entry name" value="YbaK_deacylase"/>
    <property type="match status" value="1"/>
</dbReference>
<keyword evidence="3 4" id="KW-0456">Lyase</keyword>
<evidence type="ECO:0000256" key="4">
    <source>
        <dbReference type="PIRNR" id="PIRNR006181"/>
    </source>
</evidence>
<dbReference type="AlphaFoldDB" id="A0A075TX13"/>
<gene>
    <name evidence="6" type="ORF">WS74_1245</name>
</gene>
<dbReference type="GO" id="GO:0002161">
    <property type="term" value="F:aminoacyl-tRNA deacylase activity"/>
    <property type="evidence" value="ECO:0007669"/>
    <property type="project" value="InterPro"/>
</dbReference>
<dbReference type="Gene3D" id="3.90.960.10">
    <property type="entry name" value="YbaK/aminoacyl-tRNA synthetase-associated domain"/>
    <property type="match status" value="1"/>
</dbReference>
<dbReference type="InterPro" id="IPR036754">
    <property type="entry name" value="YbaK/aa-tRNA-synt-asso_dom_sf"/>
</dbReference>
<evidence type="ECO:0000256" key="3">
    <source>
        <dbReference type="ARBA" id="ARBA00023239"/>
    </source>
</evidence>
<evidence type="ECO:0000313" key="7">
    <source>
        <dbReference type="Proteomes" id="UP000029079"/>
    </source>
</evidence>
<dbReference type="STRING" id="759620.WS105_1239"/>
<dbReference type="GO" id="GO:0006412">
    <property type="term" value="P:translation"/>
    <property type="evidence" value="ECO:0007669"/>
    <property type="project" value="UniProtKB-KW"/>
</dbReference>
<dbReference type="PATRIC" id="fig|759620.7.peg.1201"/>
<dbReference type="OrthoDB" id="9809296at2"/>
<organism evidence="6 7">
    <name type="scientific">Weissella ceti</name>
    <dbReference type="NCBI Taxonomy" id="759620"/>
    <lineage>
        <taxon>Bacteria</taxon>
        <taxon>Bacillati</taxon>
        <taxon>Bacillota</taxon>
        <taxon>Bacilli</taxon>
        <taxon>Lactobacillales</taxon>
        <taxon>Lactobacillaceae</taxon>
        <taxon>Weissella</taxon>
    </lineage>
</organism>
<protein>
    <recommendedName>
        <fullName evidence="4">Cys-tRNA(Pro)/Cys-tRNA(Cys) deacylase</fullName>
        <ecNumber evidence="4">4.2.-.-</ecNumber>
    </recommendedName>
</protein>
<dbReference type="Proteomes" id="UP000029079">
    <property type="component" value="Chromosome"/>
</dbReference>
<dbReference type="KEGG" id="wce:WS08_1176"/>
<dbReference type="RefSeq" id="WP_009765121.1">
    <property type="nucleotide sequence ID" value="NZ_CP009223.1"/>
</dbReference>
<evidence type="ECO:0000256" key="1">
    <source>
        <dbReference type="ARBA" id="ARBA00009798"/>
    </source>
</evidence>
<evidence type="ECO:0000256" key="2">
    <source>
        <dbReference type="ARBA" id="ARBA00022917"/>
    </source>
</evidence>
<comment type="similarity">
    <text evidence="1 4">Belongs to the prolyl-tRNA editing family. YbaK/EbsC subfamily.</text>
</comment>
<dbReference type="PANTHER" id="PTHR30411:SF0">
    <property type="entry name" value="CYS-TRNA(PRO)_CYS-TRNA(CYS) DEACYLASE YBAK"/>
    <property type="match status" value="1"/>
</dbReference>
<dbReference type="KEGG" id="wci:WS105_1239"/>
<evidence type="ECO:0000259" key="5">
    <source>
        <dbReference type="Pfam" id="PF04073"/>
    </source>
</evidence>
<dbReference type="GO" id="GO:0016829">
    <property type="term" value="F:lyase activity"/>
    <property type="evidence" value="ECO:0007669"/>
    <property type="project" value="UniProtKB-KW"/>
</dbReference>
<reference evidence="7" key="2">
    <citation type="submission" date="2014-08" db="EMBL/GenBank/DDBJ databases">
        <title>Complete genome of Weissella ceti strain WS74 isolated from diseased rainbow trout in Brazil.</title>
        <authorList>
            <person name="Figueiredo H.C.P."/>
            <person name="Leal C.A.G."/>
            <person name="Pereira F.L."/>
            <person name="Soares S.C."/>
            <person name="Dorella F.A."/>
            <person name="Carvalho A.F."/>
            <person name="Azevedo V.A.C."/>
        </authorList>
    </citation>
    <scope>NUCLEOTIDE SEQUENCE [LARGE SCALE GENOMIC DNA]</scope>
    <source>
        <strain evidence="7">WS74</strain>
    </source>
</reference>
<feature type="domain" description="YbaK/aminoacyl-tRNA synthetase-associated" evidence="5">
    <location>
        <begin position="36"/>
        <end position="151"/>
    </location>
</feature>
<dbReference type="PIRSF" id="PIRSF006181">
    <property type="entry name" value="EbsC_YbaK"/>
    <property type="match status" value="1"/>
</dbReference>
<accession>A0A075TX13</accession>
<dbReference type="KEGG" id="wct:WS74_1245"/>
<dbReference type="EC" id="4.2.-.-" evidence="4"/>
<sequence>MAKKVKVKKILVEQILDKAKIPYESIVFSGGMDRREEELAEHGISEADIYKTLALSGNVTGPLVGIVPVEGHLSEKKLAVVSGNKKVHMLPAKELVATTGYVHGANNPVGIWQTKKFPIYFDNAAKEAGTIVVSAGELGRSIKIDAQALATFVEAEFVDIQSEDIQ</sequence>
<reference evidence="6 7" key="1">
    <citation type="journal article" date="2014" name="Genome Announc.">
        <title>Complete Genome Sequences of Fish Pathogenic Weissella ceti Strains WS74 and WS105.</title>
        <authorList>
            <person name="Figueiredo H.C."/>
            <person name="Leal C.A."/>
            <person name="Dorella F.A."/>
            <person name="Carvalho A.F."/>
            <person name="Soares S.C."/>
            <person name="Pereira F.L."/>
            <person name="Azevedo V.A."/>
        </authorList>
    </citation>
    <scope>NUCLEOTIDE SEQUENCE [LARGE SCALE GENOMIC DNA]</scope>
    <source>
        <strain evidence="6 7">WS74</strain>
    </source>
</reference>
<name>A0A075TX13_9LACO</name>
<dbReference type="PANTHER" id="PTHR30411">
    <property type="entry name" value="CYTOPLASMIC PROTEIN"/>
    <property type="match status" value="1"/>
</dbReference>
<proteinExistence type="inferred from homology"/>
<evidence type="ECO:0000313" key="6">
    <source>
        <dbReference type="EMBL" id="AIM63494.1"/>
    </source>
</evidence>
<dbReference type="SUPFAM" id="SSF55826">
    <property type="entry name" value="YbaK/ProRS associated domain"/>
    <property type="match status" value="1"/>
</dbReference>
<dbReference type="Pfam" id="PF04073">
    <property type="entry name" value="tRNA_edit"/>
    <property type="match status" value="1"/>
</dbReference>